<evidence type="ECO:0008006" key="4">
    <source>
        <dbReference type="Google" id="ProtNLM"/>
    </source>
</evidence>
<dbReference type="SUPFAM" id="SSF48208">
    <property type="entry name" value="Six-hairpin glycosidases"/>
    <property type="match status" value="1"/>
</dbReference>
<accession>A0ABU7P517</accession>
<organism evidence="2 3">
    <name type="scientific">Actinacidiphila polyblastidii</name>
    <dbReference type="NCBI Taxonomy" id="3110430"/>
    <lineage>
        <taxon>Bacteria</taxon>
        <taxon>Bacillati</taxon>
        <taxon>Actinomycetota</taxon>
        <taxon>Actinomycetes</taxon>
        <taxon>Kitasatosporales</taxon>
        <taxon>Streptomycetaceae</taxon>
        <taxon>Actinacidiphila</taxon>
    </lineage>
</organism>
<protein>
    <recommendedName>
        <fullName evidence="4">Glycoside hydrolase family 127 protein</fullName>
    </recommendedName>
</protein>
<dbReference type="RefSeq" id="WP_330792030.1">
    <property type="nucleotide sequence ID" value="NZ_JAZEWV010000001.1"/>
</dbReference>
<dbReference type="Proteomes" id="UP001344658">
    <property type="component" value="Unassembled WGS sequence"/>
</dbReference>
<dbReference type="EMBL" id="JAZEWV010000001">
    <property type="protein sequence ID" value="MEE4540372.1"/>
    <property type="molecule type" value="Genomic_DNA"/>
</dbReference>
<feature type="region of interest" description="Disordered" evidence="1">
    <location>
        <begin position="365"/>
        <end position="393"/>
    </location>
</feature>
<name>A0ABU7P517_9ACTN</name>
<keyword evidence="3" id="KW-1185">Reference proteome</keyword>
<comment type="caution">
    <text evidence="2">The sequence shown here is derived from an EMBL/GenBank/DDBJ whole genome shotgun (WGS) entry which is preliminary data.</text>
</comment>
<dbReference type="InterPro" id="IPR008928">
    <property type="entry name" value="6-hairpin_glycosidase_sf"/>
</dbReference>
<gene>
    <name evidence="2" type="ORF">V2S66_00125</name>
</gene>
<evidence type="ECO:0000256" key="1">
    <source>
        <dbReference type="SAM" id="MobiDB-lite"/>
    </source>
</evidence>
<sequence>MPPRPAASPLPDDAGDPRLAASWRRLQASDYDVAPVLDDGVTGEWPGDLPGRLILGLSRLAAVTGGEPRQLGTLVDALPGRLNAAGYLGTAHRGAVDEQQLAGHGWLVSGLLAHHRLTGEERSRELALGMVEGLFLPAAARLPAYPRRRPGDDSGGGASGSLVAEGGGWRLSSDTYCVFIALEGLVTAYAATGDRASADAVEALARLVDRDDLVAARAQLHATLTAARCLHDFHELTGSRGALATARRLYDLYAAYGRTANAATWNWFGRADSWTEPCAVTDSLILALGLWRTTGEVRYLDDAHAIEHNGLGHAQKPHGGFGLDTVTGPGRPWLSNVHMDAAWCCSMRGAVALAEVRERGYRVLPGGPDAEPDAGSGLNARPDTVSVDLPRDGTTRLDLPGGRLVLRQRTGWPVTGRTELEVLRSSVAGRVRFVFPLPSWADPAATRTTAGGRGAVVEAPGVLLAAPAAGDRYTVEFPVRTRATQESDDGRAAALRHGSLLLGALPGAGAGADAGPALPAELEPVHPGRARYRCGDVELAPVRDVFDGTGQAAAGHRSRVLFDT</sequence>
<evidence type="ECO:0000313" key="3">
    <source>
        <dbReference type="Proteomes" id="UP001344658"/>
    </source>
</evidence>
<proteinExistence type="predicted"/>
<reference evidence="2 3" key="1">
    <citation type="submission" date="2023-12" db="EMBL/GenBank/DDBJ databases">
        <title>Streptomyces sp. V4-01.</title>
        <authorList>
            <person name="Somphong A."/>
            <person name="Phongsopitanun W."/>
        </authorList>
    </citation>
    <scope>NUCLEOTIDE SEQUENCE [LARGE SCALE GENOMIC DNA]</scope>
    <source>
        <strain evidence="2 3">V4-01</strain>
    </source>
</reference>
<evidence type="ECO:0000313" key="2">
    <source>
        <dbReference type="EMBL" id="MEE4540372.1"/>
    </source>
</evidence>